<evidence type="ECO:0000256" key="1">
    <source>
        <dbReference type="ARBA" id="ARBA00004811"/>
    </source>
</evidence>
<keyword evidence="4 7" id="KW-0808">Transferase</keyword>
<organism evidence="10 11">
    <name type="scientific">Neorhodopirellula lusitana</name>
    <dbReference type="NCBI Taxonomy" id="445327"/>
    <lineage>
        <taxon>Bacteria</taxon>
        <taxon>Pseudomonadati</taxon>
        <taxon>Planctomycetota</taxon>
        <taxon>Planctomycetia</taxon>
        <taxon>Pirellulales</taxon>
        <taxon>Pirellulaceae</taxon>
        <taxon>Neorhodopirellula</taxon>
    </lineage>
</organism>
<evidence type="ECO:0000256" key="5">
    <source>
        <dbReference type="ARBA" id="ARBA00023141"/>
    </source>
</evidence>
<keyword evidence="5 7" id="KW-0057">Aromatic amino acid biosynthesis</keyword>
<comment type="function">
    <text evidence="7">Catalyzes the transfer of the enolpyruvyl moiety of phosphoenolpyruvate (PEP) to the 5-hydroxyl of shikimate-3-phosphate (S3P) to produce enolpyruvyl shikimate-3-phosphate and inorganic phosphate.</text>
</comment>
<sequence length="540" mass="56343">MCVLGFASLVFGVSGLRAVPSQSLSIWPAASDLPSIRLPRIEAAPMNTAASKTKSNTSCDLDRSQQPAITPRSSHASVTVVPGGAFNGVSGDDQGDGGAVQGSVRPPGSKSLTNRALVCAAFASGTSRLTGSLVSEDTEVMIASLSKVGVKIESLDAGRTLVVEGVTAADSAGDELNGPPIEMFIANSGTTVRFLTAALSAFGGKYRLSGVDRMHERPIGDLVDAISPAIDGSITAVSDGGCPPVEIDAKGWSGRSMSVAGGVSSQYLSGLMMAGPIASKPIELKITGQLVSIPYVRMTAKLMEAFGGQTDWDLEASQAIRVSGSYSACDYAIEPDASAASYFWAAAAVSGGRVTVEGLSEDALQGDVGFVRVLEQMGCEVNATDHSIEVVGGDLHGVDVNMSEISDTVQTLAVVALFADSPTRVRGVAHNRFKETDRIGNLAIELRKLGAQVDEHEDGLTIHPLPAEASSGHGDPVEMETYNDHRMAMSFAVAGLRIPNVRILNPACTGKTYPEFWADLEKLTGRPHHWQGGLTEKGKT</sequence>
<name>A0ABY1QMP8_9BACT</name>
<feature type="binding site" evidence="7">
    <location>
        <position position="266"/>
    </location>
    <ligand>
        <name>phosphoenolpyruvate</name>
        <dbReference type="ChEBI" id="CHEBI:58702"/>
    </ligand>
</feature>
<feature type="binding site" evidence="7">
    <location>
        <position position="434"/>
    </location>
    <ligand>
        <name>3-phosphoshikimate</name>
        <dbReference type="ChEBI" id="CHEBI:145989"/>
    </ligand>
</feature>
<dbReference type="InterPro" id="IPR036968">
    <property type="entry name" value="Enolpyruvate_Tfrase_sf"/>
</dbReference>
<dbReference type="PANTHER" id="PTHR21090:SF5">
    <property type="entry name" value="PENTAFUNCTIONAL AROM POLYPEPTIDE"/>
    <property type="match status" value="1"/>
</dbReference>
<reference evidence="10 11" key="1">
    <citation type="submission" date="2017-05" db="EMBL/GenBank/DDBJ databases">
        <authorList>
            <person name="Varghese N."/>
            <person name="Submissions S."/>
        </authorList>
    </citation>
    <scope>NUCLEOTIDE SEQUENCE [LARGE SCALE GENOMIC DNA]</scope>
    <source>
        <strain evidence="10 11">DSM 25457</strain>
    </source>
</reference>
<dbReference type="InterPro" id="IPR013792">
    <property type="entry name" value="RNA3'P_cycl/enolpyr_Trfase_a/b"/>
</dbReference>
<feature type="binding site" evidence="7">
    <location>
        <position position="486"/>
    </location>
    <ligand>
        <name>phosphoenolpyruvate</name>
        <dbReference type="ChEBI" id="CHEBI:58702"/>
    </ligand>
</feature>
<feature type="active site" description="Proton acceptor" evidence="7">
    <location>
        <position position="407"/>
    </location>
</feature>
<proteinExistence type="inferred from homology"/>
<evidence type="ECO:0000256" key="6">
    <source>
        <dbReference type="ARBA" id="ARBA00044633"/>
    </source>
</evidence>
<dbReference type="Gene3D" id="3.65.10.10">
    <property type="entry name" value="Enolpyruvate transferase domain"/>
    <property type="match status" value="2"/>
</dbReference>
<dbReference type="Pfam" id="PF00275">
    <property type="entry name" value="EPSP_synthase"/>
    <property type="match status" value="1"/>
</dbReference>
<keyword evidence="7" id="KW-0963">Cytoplasm</keyword>
<dbReference type="InterPro" id="IPR006264">
    <property type="entry name" value="EPSP_synthase"/>
</dbReference>
<comment type="subcellular location">
    <subcellularLocation>
        <location evidence="7">Cytoplasm</location>
    </subcellularLocation>
</comment>
<evidence type="ECO:0000256" key="8">
    <source>
        <dbReference type="SAM" id="MobiDB-lite"/>
    </source>
</evidence>
<feature type="binding site" evidence="7">
    <location>
        <position position="110"/>
    </location>
    <ligand>
        <name>phosphoenolpyruvate</name>
        <dbReference type="ChEBI" id="CHEBI:58702"/>
    </ligand>
</feature>
<dbReference type="Proteomes" id="UP001158067">
    <property type="component" value="Unassembled WGS sequence"/>
</dbReference>
<protein>
    <recommendedName>
        <fullName evidence="7">3-phosphoshikimate 1-carboxyvinyltransferase</fullName>
        <ecNumber evidence="7">2.5.1.19</ecNumber>
    </recommendedName>
    <alternativeName>
        <fullName evidence="7">5-enolpyruvylshikimate-3-phosphate synthase</fullName>
        <shortName evidence="7">EPSP synthase</shortName>
        <shortName evidence="7">EPSPS</shortName>
    </alternativeName>
</protein>
<evidence type="ECO:0000256" key="4">
    <source>
        <dbReference type="ARBA" id="ARBA00022679"/>
    </source>
</evidence>
<keyword evidence="11" id="KW-1185">Reference proteome</keyword>
<feature type="binding site" evidence="7">
    <location>
        <position position="115"/>
    </location>
    <ligand>
        <name>3-phosphoshikimate</name>
        <dbReference type="ChEBI" id="CHEBI:145989"/>
    </ligand>
</feature>
<evidence type="ECO:0000256" key="7">
    <source>
        <dbReference type="HAMAP-Rule" id="MF_00210"/>
    </source>
</evidence>
<feature type="binding site" evidence="7">
    <location>
        <position position="110"/>
    </location>
    <ligand>
        <name>3-phosphoshikimate</name>
        <dbReference type="ChEBI" id="CHEBI:145989"/>
    </ligand>
</feature>
<comment type="pathway">
    <text evidence="1 7">Metabolic intermediate biosynthesis; chorismate biosynthesis; chorismate from D-erythrose 4-phosphate and phosphoenolpyruvate: step 6/7.</text>
</comment>
<feature type="binding site" evidence="7">
    <location>
        <position position="438"/>
    </location>
    <ligand>
        <name>phosphoenolpyruvate</name>
        <dbReference type="ChEBI" id="CHEBI:58702"/>
    </ligand>
</feature>
<comment type="caution">
    <text evidence="10">The sequence shown here is derived from an EMBL/GenBank/DDBJ whole genome shotgun (WGS) entry which is preliminary data.</text>
</comment>
<evidence type="ECO:0000256" key="2">
    <source>
        <dbReference type="ARBA" id="ARBA00009948"/>
    </source>
</evidence>
<evidence type="ECO:0000313" key="10">
    <source>
        <dbReference type="EMBL" id="SMP75299.1"/>
    </source>
</evidence>
<dbReference type="EMBL" id="FXUG01000019">
    <property type="protein sequence ID" value="SMP75299.1"/>
    <property type="molecule type" value="Genomic_DNA"/>
</dbReference>
<dbReference type="PANTHER" id="PTHR21090">
    <property type="entry name" value="AROM/DEHYDROQUINATE SYNTHASE"/>
    <property type="match status" value="1"/>
</dbReference>
<evidence type="ECO:0000256" key="3">
    <source>
        <dbReference type="ARBA" id="ARBA00022605"/>
    </source>
</evidence>
<feature type="binding site" evidence="7">
    <location>
        <position position="217"/>
    </location>
    <ligand>
        <name>phosphoenolpyruvate</name>
        <dbReference type="ChEBI" id="CHEBI:58702"/>
    </ligand>
</feature>
<feature type="region of interest" description="Disordered" evidence="8">
    <location>
        <begin position="47"/>
        <end position="108"/>
    </location>
</feature>
<feature type="binding site" evidence="7">
    <location>
        <position position="189"/>
    </location>
    <ligand>
        <name>phosphoenolpyruvate</name>
        <dbReference type="ChEBI" id="CHEBI:58702"/>
    </ligand>
</feature>
<comment type="catalytic activity">
    <reaction evidence="6">
        <text>3-phosphoshikimate + phosphoenolpyruvate = 5-O-(1-carboxyvinyl)-3-phosphoshikimate + phosphate</text>
        <dbReference type="Rhea" id="RHEA:21256"/>
        <dbReference type="ChEBI" id="CHEBI:43474"/>
        <dbReference type="ChEBI" id="CHEBI:57701"/>
        <dbReference type="ChEBI" id="CHEBI:58702"/>
        <dbReference type="ChEBI" id="CHEBI:145989"/>
        <dbReference type="EC" id="2.5.1.19"/>
    </reaction>
    <physiologicalReaction direction="left-to-right" evidence="6">
        <dbReference type="Rhea" id="RHEA:21257"/>
    </physiologicalReaction>
</comment>
<dbReference type="NCBIfam" id="TIGR01356">
    <property type="entry name" value="aroA"/>
    <property type="match status" value="1"/>
</dbReference>
<feature type="compositionally biased region" description="Polar residues" evidence="8">
    <location>
        <begin position="48"/>
        <end position="77"/>
    </location>
</feature>
<feature type="binding site" evidence="7">
    <location>
        <position position="265"/>
    </location>
    <ligand>
        <name>3-phosphoshikimate</name>
        <dbReference type="ChEBI" id="CHEBI:145989"/>
    </ligand>
</feature>
<evidence type="ECO:0000259" key="9">
    <source>
        <dbReference type="Pfam" id="PF00275"/>
    </source>
</evidence>
<comment type="caution">
    <text evidence="7">Lacks conserved residue(s) required for the propagation of feature annotation.</text>
</comment>
<dbReference type="HAMAP" id="MF_00210">
    <property type="entry name" value="EPSP_synth"/>
    <property type="match status" value="1"/>
</dbReference>
<comment type="subunit">
    <text evidence="7">Monomer.</text>
</comment>
<comment type="similarity">
    <text evidence="2 7">Belongs to the EPSP synthase family.</text>
</comment>
<feature type="binding site" evidence="7">
    <location>
        <position position="266"/>
    </location>
    <ligand>
        <name>3-phosphoshikimate</name>
        <dbReference type="ChEBI" id="CHEBI:145989"/>
    </ligand>
</feature>
<feature type="binding site" evidence="7">
    <location>
        <position position="407"/>
    </location>
    <ligand>
        <name>3-phosphoshikimate</name>
        <dbReference type="ChEBI" id="CHEBI:145989"/>
    </ligand>
</feature>
<feature type="binding site" evidence="7">
    <location>
        <position position="111"/>
    </location>
    <ligand>
        <name>3-phosphoshikimate</name>
        <dbReference type="ChEBI" id="CHEBI:145989"/>
    </ligand>
</feature>
<feature type="binding site" evidence="7">
    <location>
        <position position="511"/>
    </location>
    <ligand>
        <name>phosphoenolpyruvate</name>
        <dbReference type="ChEBI" id="CHEBI:58702"/>
    </ligand>
</feature>
<keyword evidence="3 7" id="KW-0028">Amino-acid biosynthesis</keyword>
<feature type="domain" description="Enolpyruvate transferase" evidence="9">
    <location>
        <begin position="98"/>
        <end position="520"/>
    </location>
</feature>
<feature type="binding site" evidence="7">
    <location>
        <position position="292"/>
    </location>
    <ligand>
        <name>3-phosphoshikimate</name>
        <dbReference type="ChEBI" id="CHEBI:145989"/>
    </ligand>
</feature>
<accession>A0ABY1QMP8</accession>
<dbReference type="SUPFAM" id="SSF55205">
    <property type="entry name" value="EPT/RTPC-like"/>
    <property type="match status" value="1"/>
</dbReference>
<dbReference type="InterPro" id="IPR001986">
    <property type="entry name" value="Enolpyruvate_Tfrase_dom"/>
</dbReference>
<dbReference type="EC" id="2.5.1.19" evidence="7"/>
<evidence type="ECO:0000313" key="11">
    <source>
        <dbReference type="Proteomes" id="UP001158067"/>
    </source>
</evidence>
<dbReference type="CDD" id="cd01556">
    <property type="entry name" value="EPSP_synthase"/>
    <property type="match status" value="1"/>
</dbReference>
<gene>
    <name evidence="7" type="primary">aroA</name>
    <name evidence="10" type="ORF">SAMN06265222_1197</name>
</gene>
<feature type="binding site" evidence="7">
    <location>
        <position position="264"/>
    </location>
    <ligand>
        <name>3-phosphoshikimate</name>
        <dbReference type="ChEBI" id="CHEBI:145989"/>
    </ligand>
</feature>